<evidence type="ECO:0000256" key="9">
    <source>
        <dbReference type="ARBA" id="ARBA00023326"/>
    </source>
</evidence>
<evidence type="ECO:0000256" key="4">
    <source>
        <dbReference type="ARBA" id="ARBA00022821"/>
    </source>
</evidence>
<dbReference type="Pfam" id="PF00182">
    <property type="entry name" value="Glyco_hydro_19"/>
    <property type="match status" value="1"/>
</dbReference>
<dbReference type="AlphaFoldDB" id="A0A426YGN6"/>
<keyword evidence="4" id="KW-0611">Plant defense</keyword>
<organism evidence="12 13">
    <name type="scientific">Ensete ventricosum</name>
    <name type="common">Abyssinian banana</name>
    <name type="synonym">Musa ensete</name>
    <dbReference type="NCBI Taxonomy" id="4639"/>
    <lineage>
        <taxon>Eukaryota</taxon>
        <taxon>Viridiplantae</taxon>
        <taxon>Streptophyta</taxon>
        <taxon>Embryophyta</taxon>
        <taxon>Tracheophyta</taxon>
        <taxon>Spermatophyta</taxon>
        <taxon>Magnoliopsida</taxon>
        <taxon>Liliopsida</taxon>
        <taxon>Zingiberales</taxon>
        <taxon>Musaceae</taxon>
        <taxon>Ensete</taxon>
    </lineage>
</organism>
<evidence type="ECO:0000256" key="2">
    <source>
        <dbReference type="ARBA" id="ARBA00009373"/>
    </source>
</evidence>
<keyword evidence="8" id="KW-0378">Hydrolase</keyword>
<dbReference type="EC" id="3.2.1.14" evidence="3"/>
<keyword evidence="9" id="KW-0624">Polysaccharide degradation</keyword>
<keyword evidence="7" id="KW-0119">Carbohydrate metabolism</keyword>
<comment type="caution">
    <text evidence="12">The sequence shown here is derived from an EMBL/GenBank/DDBJ whole genome shotgun (WGS) entry which is preliminary data.</text>
</comment>
<name>A0A426YGN6_ENSVE</name>
<keyword evidence="6" id="KW-1015">Disulfide bond</keyword>
<dbReference type="Proteomes" id="UP000287651">
    <property type="component" value="Unassembled WGS sequence"/>
</dbReference>
<dbReference type="Gene3D" id="1.10.530.10">
    <property type="match status" value="1"/>
</dbReference>
<dbReference type="PANTHER" id="PTHR22595">
    <property type="entry name" value="CHITINASE-RELATED"/>
    <property type="match status" value="1"/>
</dbReference>
<dbReference type="GO" id="GO:0016998">
    <property type="term" value="P:cell wall macromolecule catabolic process"/>
    <property type="evidence" value="ECO:0007669"/>
    <property type="project" value="InterPro"/>
</dbReference>
<dbReference type="GO" id="GO:0008843">
    <property type="term" value="F:endochitinase activity"/>
    <property type="evidence" value="ECO:0007669"/>
    <property type="project" value="UniProtKB-EC"/>
</dbReference>
<dbReference type="InterPro" id="IPR000726">
    <property type="entry name" value="Glyco_hydro_19_cat"/>
</dbReference>
<proteinExistence type="inferred from homology"/>
<dbReference type="GO" id="GO:0050832">
    <property type="term" value="P:defense response to fungus"/>
    <property type="evidence" value="ECO:0007669"/>
    <property type="project" value="TreeGrafter"/>
</dbReference>
<gene>
    <name evidence="12" type="ORF">B296_00027257</name>
</gene>
<evidence type="ECO:0000256" key="7">
    <source>
        <dbReference type="ARBA" id="ARBA00023277"/>
    </source>
</evidence>
<evidence type="ECO:0000256" key="5">
    <source>
        <dbReference type="ARBA" id="ARBA00023024"/>
    </source>
</evidence>
<sequence>MRLLVGCGLGIGAVGSSFFDQMLKQRNPFYKYDASIAAANSFGGFGTTGDAVTRTSEIAAFLAHKRPTKRLVGRQRRRTAHLLGATTHQITADGGRMDISSKQLPYASVATTTDRRGKPSASACSTSRTWSPPTRSSRSRRPCDHRAVRPVDRRPVRRDTVLSPTSLTEGWSAGKGPMPGLPTGSDSTRGAVASWE</sequence>
<evidence type="ECO:0000256" key="3">
    <source>
        <dbReference type="ARBA" id="ARBA00012729"/>
    </source>
</evidence>
<dbReference type="PANTHER" id="PTHR22595:SF79">
    <property type="entry name" value="CHITINASE 12"/>
    <property type="match status" value="1"/>
</dbReference>
<feature type="compositionally biased region" description="Basic and acidic residues" evidence="10">
    <location>
        <begin position="141"/>
        <end position="160"/>
    </location>
</feature>
<dbReference type="SUPFAM" id="SSF53955">
    <property type="entry name" value="Lysozyme-like"/>
    <property type="match status" value="1"/>
</dbReference>
<accession>A0A426YGN6</accession>
<evidence type="ECO:0000259" key="11">
    <source>
        <dbReference type="Pfam" id="PF00182"/>
    </source>
</evidence>
<evidence type="ECO:0000256" key="10">
    <source>
        <dbReference type="SAM" id="MobiDB-lite"/>
    </source>
</evidence>
<comment type="similarity">
    <text evidence="2">Belongs to the glycosyl hydrolase 19 family. Chitinase class I subfamily.</text>
</comment>
<feature type="domain" description="Glycoside hydrolase family 19 catalytic" evidence="11">
    <location>
        <begin position="14"/>
        <end position="64"/>
    </location>
</feature>
<keyword evidence="5" id="KW-0146">Chitin degradation</keyword>
<feature type="region of interest" description="Disordered" evidence="10">
    <location>
        <begin position="109"/>
        <end position="196"/>
    </location>
</feature>
<protein>
    <recommendedName>
        <fullName evidence="3">chitinase</fullName>
        <ecNumber evidence="3">3.2.1.14</ecNumber>
    </recommendedName>
</protein>
<dbReference type="InterPro" id="IPR023346">
    <property type="entry name" value="Lysozyme-like_dom_sf"/>
</dbReference>
<evidence type="ECO:0000256" key="8">
    <source>
        <dbReference type="ARBA" id="ARBA00023295"/>
    </source>
</evidence>
<keyword evidence="8" id="KW-0326">Glycosidase</keyword>
<dbReference type="GO" id="GO:0000272">
    <property type="term" value="P:polysaccharide catabolic process"/>
    <property type="evidence" value="ECO:0007669"/>
    <property type="project" value="UniProtKB-KW"/>
</dbReference>
<reference evidence="12 13" key="1">
    <citation type="journal article" date="2014" name="Agronomy (Basel)">
        <title>A Draft Genome Sequence for Ensete ventricosum, the Drought-Tolerant Tree Against Hunger.</title>
        <authorList>
            <person name="Harrison J."/>
            <person name="Moore K.A."/>
            <person name="Paszkiewicz K."/>
            <person name="Jones T."/>
            <person name="Grant M."/>
            <person name="Ambacheew D."/>
            <person name="Muzemil S."/>
            <person name="Studholme D.J."/>
        </authorList>
    </citation>
    <scope>NUCLEOTIDE SEQUENCE [LARGE SCALE GENOMIC DNA]</scope>
</reference>
<evidence type="ECO:0000256" key="6">
    <source>
        <dbReference type="ARBA" id="ARBA00023157"/>
    </source>
</evidence>
<dbReference type="EMBL" id="AMZH03012551">
    <property type="protein sequence ID" value="RRT50820.1"/>
    <property type="molecule type" value="Genomic_DNA"/>
</dbReference>
<evidence type="ECO:0000313" key="12">
    <source>
        <dbReference type="EMBL" id="RRT50820.1"/>
    </source>
</evidence>
<evidence type="ECO:0000313" key="13">
    <source>
        <dbReference type="Proteomes" id="UP000287651"/>
    </source>
</evidence>
<evidence type="ECO:0000256" key="1">
    <source>
        <dbReference type="ARBA" id="ARBA00000822"/>
    </source>
</evidence>
<feature type="compositionally biased region" description="Low complexity" evidence="10">
    <location>
        <begin position="125"/>
        <end position="136"/>
    </location>
</feature>
<dbReference type="GO" id="GO:0006032">
    <property type="term" value="P:chitin catabolic process"/>
    <property type="evidence" value="ECO:0007669"/>
    <property type="project" value="UniProtKB-KW"/>
</dbReference>
<comment type="catalytic activity">
    <reaction evidence="1">
        <text>Random endo-hydrolysis of N-acetyl-beta-D-glucosaminide (1-&gt;4)-beta-linkages in chitin and chitodextrins.</text>
        <dbReference type="EC" id="3.2.1.14"/>
    </reaction>
</comment>